<feature type="region of interest" description="Disordered" evidence="1">
    <location>
        <begin position="1"/>
        <end position="55"/>
    </location>
</feature>
<feature type="non-terminal residue" evidence="2">
    <location>
        <position position="1"/>
    </location>
</feature>
<reference evidence="2 3" key="1">
    <citation type="submission" date="2024-05" db="EMBL/GenBank/DDBJ databases">
        <title>A high-quality chromosomal-level genome assembly of Topmouth culter (Culter alburnus).</title>
        <authorList>
            <person name="Zhao H."/>
        </authorList>
    </citation>
    <scope>NUCLEOTIDE SEQUENCE [LARGE SCALE GENOMIC DNA]</scope>
    <source>
        <strain evidence="2">CATC2023</strain>
        <tissue evidence="2">Muscle</tissue>
    </source>
</reference>
<dbReference type="Proteomes" id="UP001479290">
    <property type="component" value="Unassembled WGS sequence"/>
</dbReference>
<evidence type="ECO:0000313" key="2">
    <source>
        <dbReference type="EMBL" id="KAK9968838.1"/>
    </source>
</evidence>
<dbReference type="EMBL" id="JAWDJR010000010">
    <property type="protein sequence ID" value="KAK9968838.1"/>
    <property type="molecule type" value="Genomic_DNA"/>
</dbReference>
<keyword evidence="3" id="KW-1185">Reference proteome</keyword>
<accession>A0AAW2A711</accession>
<organism evidence="2 3">
    <name type="scientific">Culter alburnus</name>
    <name type="common">Topmouth culter</name>
    <dbReference type="NCBI Taxonomy" id="194366"/>
    <lineage>
        <taxon>Eukaryota</taxon>
        <taxon>Metazoa</taxon>
        <taxon>Chordata</taxon>
        <taxon>Craniata</taxon>
        <taxon>Vertebrata</taxon>
        <taxon>Euteleostomi</taxon>
        <taxon>Actinopterygii</taxon>
        <taxon>Neopterygii</taxon>
        <taxon>Teleostei</taxon>
        <taxon>Ostariophysi</taxon>
        <taxon>Cypriniformes</taxon>
        <taxon>Xenocyprididae</taxon>
        <taxon>Xenocypridinae</taxon>
        <taxon>Culter</taxon>
    </lineage>
</organism>
<dbReference type="AlphaFoldDB" id="A0AAW2A711"/>
<name>A0AAW2A711_CULAL</name>
<evidence type="ECO:0000313" key="3">
    <source>
        <dbReference type="Proteomes" id="UP001479290"/>
    </source>
</evidence>
<feature type="compositionally biased region" description="Polar residues" evidence="1">
    <location>
        <begin position="46"/>
        <end position="55"/>
    </location>
</feature>
<proteinExistence type="predicted"/>
<sequence>LSTDLLLGAGGDAGTGVRTRSSDPDTRDPCSVSARGDGSARGGFFSTDSDPFTPD</sequence>
<protein>
    <submittedName>
        <fullName evidence="2">Uncharacterized protein</fullName>
    </submittedName>
</protein>
<comment type="caution">
    <text evidence="2">The sequence shown here is derived from an EMBL/GenBank/DDBJ whole genome shotgun (WGS) entry which is preliminary data.</text>
</comment>
<evidence type="ECO:0000256" key="1">
    <source>
        <dbReference type="SAM" id="MobiDB-lite"/>
    </source>
</evidence>
<gene>
    <name evidence="2" type="ORF">ABG768_003139</name>
</gene>